<dbReference type="FunFam" id="2.60.40.770:FF:000001">
    <property type="entry name" value="NPC intracellular cholesterol transporter 2"/>
    <property type="match status" value="1"/>
</dbReference>
<evidence type="ECO:0000256" key="4">
    <source>
        <dbReference type="ARBA" id="ARBA00022729"/>
    </source>
</evidence>
<dbReference type="Gene3D" id="2.60.40.770">
    <property type="match status" value="1"/>
</dbReference>
<dbReference type="PANTHER" id="PTHR21112">
    <property type="entry name" value="CHEMOSENSORY PROTEIN A 29A-RELATED"/>
    <property type="match status" value="1"/>
</dbReference>
<dbReference type="AlphaFoldDB" id="A0A182PSN7"/>
<dbReference type="SUPFAM" id="SSF81296">
    <property type="entry name" value="E set domains"/>
    <property type="match status" value="1"/>
</dbReference>
<dbReference type="GO" id="GO:0032367">
    <property type="term" value="P:intracellular cholesterol transport"/>
    <property type="evidence" value="ECO:0007669"/>
    <property type="project" value="InterPro"/>
</dbReference>
<dbReference type="EnsemblMetazoa" id="AEPI009973-RA">
    <property type="protein sequence ID" value="AEPI009973-PA"/>
    <property type="gene ID" value="AEPI009973"/>
</dbReference>
<evidence type="ECO:0000256" key="3">
    <source>
        <dbReference type="ARBA" id="ARBA00022525"/>
    </source>
</evidence>
<dbReference type="VEuPathDB" id="VectorBase:AEPI009973"/>
<dbReference type="InterPro" id="IPR014756">
    <property type="entry name" value="Ig_E-set"/>
</dbReference>
<reference evidence="7" key="2">
    <citation type="submission" date="2020-05" db="UniProtKB">
        <authorList>
            <consortium name="EnsemblMetazoa"/>
        </authorList>
    </citation>
    <scope>IDENTIFICATION</scope>
    <source>
        <strain evidence="7">Epiroticus2</strain>
    </source>
</reference>
<evidence type="ECO:0000313" key="7">
    <source>
        <dbReference type="EnsemblMetazoa" id="AEPI009973-PA"/>
    </source>
</evidence>
<organism evidence="7 8">
    <name type="scientific">Anopheles epiroticus</name>
    <dbReference type="NCBI Taxonomy" id="199890"/>
    <lineage>
        <taxon>Eukaryota</taxon>
        <taxon>Metazoa</taxon>
        <taxon>Ecdysozoa</taxon>
        <taxon>Arthropoda</taxon>
        <taxon>Hexapoda</taxon>
        <taxon>Insecta</taxon>
        <taxon>Pterygota</taxon>
        <taxon>Neoptera</taxon>
        <taxon>Endopterygota</taxon>
        <taxon>Diptera</taxon>
        <taxon>Nematocera</taxon>
        <taxon>Culicoidea</taxon>
        <taxon>Culicidae</taxon>
        <taxon>Anophelinae</taxon>
        <taxon>Anopheles</taxon>
    </lineage>
</organism>
<evidence type="ECO:0000259" key="6">
    <source>
        <dbReference type="SMART" id="SM00737"/>
    </source>
</evidence>
<evidence type="ECO:0000256" key="2">
    <source>
        <dbReference type="ARBA" id="ARBA00006370"/>
    </source>
</evidence>
<dbReference type="InterPro" id="IPR010512">
    <property type="entry name" value="DUF1091"/>
</dbReference>
<dbReference type="InterPro" id="IPR003172">
    <property type="entry name" value="ML_dom"/>
</dbReference>
<accession>A0A182PSN7</accession>
<dbReference type="Pfam" id="PF02221">
    <property type="entry name" value="E1_DerP2_DerF2"/>
    <property type="match status" value="1"/>
</dbReference>
<keyword evidence="3" id="KW-0964">Secreted</keyword>
<dbReference type="Pfam" id="PF06477">
    <property type="entry name" value="DUF1091"/>
    <property type="match status" value="4"/>
</dbReference>
<evidence type="ECO:0000313" key="8">
    <source>
        <dbReference type="Proteomes" id="UP000075885"/>
    </source>
</evidence>
<feature type="signal peptide" evidence="5">
    <location>
        <begin position="1"/>
        <end position="25"/>
    </location>
</feature>
<feature type="domain" description="MD-2-related lipid-recognition" evidence="6">
    <location>
        <begin position="28"/>
        <end position="163"/>
    </location>
</feature>
<dbReference type="SMART" id="SM00737">
    <property type="entry name" value="ML"/>
    <property type="match status" value="1"/>
</dbReference>
<reference evidence="8" key="1">
    <citation type="submission" date="2013-03" db="EMBL/GenBank/DDBJ databases">
        <title>The Genome Sequence of Anopheles epiroticus epiroticus2.</title>
        <authorList>
            <consortium name="The Broad Institute Genomics Platform"/>
            <person name="Neafsey D.E."/>
            <person name="Howell P."/>
            <person name="Walker B."/>
            <person name="Young S.K."/>
            <person name="Zeng Q."/>
            <person name="Gargeya S."/>
            <person name="Fitzgerald M."/>
            <person name="Haas B."/>
            <person name="Abouelleil A."/>
            <person name="Allen A.W."/>
            <person name="Alvarado L."/>
            <person name="Arachchi H.M."/>
            <person name="Berlin A.M."/>
            <person name="Chapman S.B."/>
            <person name="Gainer-Dewar J."/>
            <person name="Goldberg J."/>
            <person name="Griggs A."/>
            <person name="Gujja S."/>
            <person name="Hansen M."/>
            <person name="Howarth C."/>
            <person name="Imamovic A."/>
            <person name="Ireland A."/>
            <person name="Larimer J."/>
            <person name="McCowan C."/>
            <person name="Murphy C."/>
            <person name="Pearson M."/>
            <person name="Poon T.W."/>
            <person name="Priest M."/>
            <person name="Roberts A."/>
            <person name="Saif S."/>
            <person name="Shea T."/>
            <person name="Sisk P."/>
            <person name="Sykes S."/>
            <person name="Wortman J."/>
            <person name="Nusbaum C."/>
            <person name="Birren B."/>
        </authorList>
    </citation>
    <scope>NUCLEOTIDE SEQUENCE [LARGE SCALE GENOMIC DNA]</scope>
    <source>
        <strain evidence="8">Epiroticus2</strain>
    </source>
</reference>
<proteinExistence type="inferred from homology"/>
<sequence length="890" mass="101404">MKSFPTLAVIAIFAVVCSLNAFAQATVVESCGATRSLVPIEENVVEISNCEKGPCRLKRRTSVSINQKFTPTEDVKSLSTTVFAKIVGLPLPFVGVDGTSACPYLYAEDGTTKLECPLKAGVPVVYKRSFDVLEIYPKIPSMTIHWELQTKSGRSITCFEVPAKIVMFHTLIVTVHTIHLFGLTQAMVELPAVPVYVMYERFQQNNGSDILDASNLRIRKFNRTLTVFDGTLELLRDLDNSYAFSILLSYSTLGNNQFIRSPFRIPEQHVCTFFNTTYRDYYKFYRNTTNLPEPGECPIAARQFYVRNKVLDSKLINNYFQPGLWRVDILILKRGNQQPLVIALALFLPGDGLLRVMLDFDRYEMVNGTEYINMEKFRVRKYNRTLSAMNGTGVVLVDLDNRFMFGVDFARSAQGNNQFNAYPMKLASKPFCEFINQYYREYQHLFLKYTNLPFVSEEGLCPFPKGTYWAKDAHIDTSSIPPVVPEGLWRCTVDMVERATGVLISRSLMYVRLTKELAMYPFVLTTAFATALILIVPGDGLLRVILDFDRWEVYNGSAFFNMEKFRVRKYNRTLSVMNGTGVLLVDLDNRYSYGVHFARSAQGNNQFNAYPMKLASKPFCEFINQYYRDYQHLFLKYTNLPFVPEEGLCPFPKGTYWAKDAHIDSSVIPVVVPEGLWRCTTDLTDTETGELVARVALLVTAVIAFYQLDPSAGLMKVIVDFDRWEHINGSDIFNVEKLRVRKYNRTLSVLNGTGVLLVDLSDKYEYGLSFARSAQGNSQYDAYPMKLASRPFCEFIKTHYHDYQHLFLNFTNLPFVPDEGLCPFPKGEYWVKDAYIDSSVIPIVVPEGFWRATTELRLIATGEIVARGAMYVKLTKEIVAVTMLVTQPKT</sequence>
<keyword evidence="8" id="KW-1185">Reference proteome</keyword>
<dbReference type="InterPro" id="IPR033916">
    <property type="entry name" value="ML_Npc2-like"/>
</dbReference>
<name>A0A182PSN7_9DIPT</name>
<evidence type="ECO:0000256" key="5">
    <source>
        <dbReference type="SAM" id="SignalP"/>
    </source>
</evidence>
<dbReference type="SMART" id="SM00697">
    <property type="entry name" value="DM8"/>
    <property type="match status" value="3"/>
</dbReference>
<feature type="chain" id="PRO_5008131786" description="MD-2-related lipid-recognition domain-containing protein" evidence="5">
    <location>
        <begin position="26"/>
        <end position="890"/>
    </location>
</feature>
<evidence type="ECO:0000256" key="1">
    <source>
        <dbReference type="ARBA" id="ARBA00004613"/>
    </source>
</evidence>
<dbReference type="GO" id="GO:0005576">
    <property type="term" value="C:extracellular region"/>
    <property type="evidence" value="ECO:0007669"/>
    <property type="project" value="UniProtKB-SubCell"/>
</dbReference>
<dbReference type="CDD" id="cd00916">
    <property type="entry name" value="Npc2_like"/>
    <property type="match status" value="1"/>
</dbReference>
<dbReference type="Proteomes" id="UP000075885">
    <property type="component" value="Unassembled WGS sequence"/>
</dbReference>
<keyword evidence="4 5" id="KW-0732">Signal</keyword>
<comment type="subcellular location">
    <subcellularLocation>
        <location evidence="1">Secreted</location>
    </subcellularLocation>
</comment>
<protein>
    <recommendedName>
        <fullName evidence="6">MD-2-related lipid-recognition domain-containing protein</fullName>
    </recommendedName>
</protein>
<dbReference type="PANTHER" id="PTHR21112:SF0">
    <property type="entry name" value="CHEMOSENSORY PROTEIN A 29A-RELATED"/>
    <property type="match status" value="1"/>
</dbReference>
<dbReference type="STRING" id="199890.A0A182PSN7"/>
<comment type="similarity">
    <text evidence="2">Belongs to the NPC2 family.</text>
</comment>